<proteinExistence type="inferred from homology"/>
<sequence length="218" mass="25180">MRNSCFSILYGDQNQPRSTLTLLSAPALEAVEYLDIKFNGSVYHQSIYKGQPNPELDAAWDKLVFRTKPTPISSEILHKLKKSNSPSLVKFLDEDGGGYHTTLELTHEIHCLNMVRKATYYEYYEATDPAIQEGPVYYRLHLDHCIEMLRQRIMCTGDVGLITSHWVKGHKLPYPDFNTWHRCRNVDKIWAWNDEHAVHIPWSHLVRSGDAVDLEEAP</sequence>
<comment type="caution">
    <text evidence="3">The sequence shown here is derived from an EMBL/GenBank/DDBJ whole genome shotgun (WGS) entry which is preliminary data.</text>
</comment>
<dbReference type="PANTHER" id="PTHR33365:SF4">
    <property type="entry name" value="CYCLOCHLOROTINE BIOSYNTHESIS PROTEIN O"/>
    <property type="match status" value="1"/>
</dbReference>
<dbReference type="PANTHER" id="PTHR33365">
    <property type="entry name" value="YALI0B05434P"/>
    <property type="match status" value="1"/>
</dbReference>
<accession>A0A8H7U072</accession>
<evidence type="ECO:0008006" key="5">
    <source>
        <dbReference type="Google" id="ProtNLM"/>
    </source>
</evidence>
<reference evidence="3" key="2">
    <citation type="journal article" name="Front. Microbiol.">
        <title>Degradative Capacity of Two Strains of Rhodonia placenta: From Phenotype to Genotype.</title>
        <authorList>
            <person name="Kolle M."/>
            <person name="Horta M.A.C."/>
            <person name="Nowrousian M."/>
            <person name="Ohm R.A."/>
            <person name="Benz J.P."/>
            <person name="Pilgard A."/>
        </authorList>
    </citation>
    <scope>NUCLEOTIDE SEQUENCE</scope>
    <source>
        <strain evidence="3">FPRL280</strain>
    </source>
</reference>
<evidence type="ECO:0000256" key="2">
    <source>
        <dbReference type="ARBA" id="ARBA00035112"/>
    </source>
</evidence>
<evidence type="ECO:0000313" key="3">
    <source>
        <dbReference type="EMBL" id="KAF9809122.1"/>
    </source>
</evidence>
<dbReference type="EMBL" id="JADOXO010000218">
    <property type="protein sequence ID" value="KAF9809122.1"/>
    <property type="molecule type" value="Genomic_DNA"/>
</dbReference>
<reference evidence="3" key="1">
    <citation type="submission" date="2020-11" db="EMBL/GenBank/DDBJ databases">
        <authorList>
            <person name="Koelle M."/>
            <person name="Horta M.A.C."/>
            <person name="Nowrousian M."/>
            <person name="Ohm R.A."/>
            <person name="Benz P."/>
            <person name="Pilgard A."/>
        </authorList>
    </citation>
    <scope>NUCLEOTIDE SEQUENCE</scope>
    <source>
        <strain evidence="3">FPRL280</strain>
    </source>
</reference>
<evidence type="ECO:0000256" key="1">
    <source>
        <dbReference type="ARBA" id="ARBA00004685"/>
    </source>
</evidence>
<dbReference type="Pfam" id="PF11807">
    <property type="entry name" value="UstYa"/>
    <property type="match status" value="1"/>
</dbReference>
<protein>
    <recommendedName>
        <fullName evidence="5">Tat pathway signal sequence protein</fullName>
    </recommendedName>
</protein>
<evidence type="ECO:0000313" key="4">
    <source>
        <dbReference type="Proteomes" id="UP000639403"/>
    </source>
</evidence>
<name>A0A8H7U072_9APHY</name>
<gene>
    <name evidence="3" type="ORF">IEO21_07557</name>
</gene>
<comment type="similarity">
    <text evidence="2">Belongs to the ustYa family.</text>
</comment>
<organism evidence="3 4">
    <name type="scientific">Rhodonia placenta</name>
    <dbReference type="NCBI Taxonomy" id="104341"/>
    <lineage>
        <taxon>Eukaryota</taxon>
        <taxon>Fungi</taxon>
        <taxon>Dikarya</taxon>
        <taxon>Basidiomycota</taxon>
        <taxon>Agaricomycotina</taxon>
        <taxon>Agaricomycetes</taxon>
        <taxon>Polyporales</taxon>
        <taxon>Adustoporiaceae</taxon>
        <taxon>Rhodonia</taxon>
    </lineage>
</organism>
<dbReference type="AlphaFoldDB" id="A0A8H7U072"/>
<dbReference type="Proteomes" id="UP000639403">
    <property type="component" value="Unassembled WGS sequence"/>
</dbReference>
<comment type="pathway">
    <text evidence="1">Mycotoxin biosynthesis.</text>
</comment>
<dbReference type="InterPro" id="IPR021765">
    <property type="entry name" value="UstYa-like"/>
</dbReference>
<dbReference type="GO" id="GO:0043386">
    <property type="term" value="P:mycotoxin biosynthetic process"/>
    <property type="evidence" value="ECO:0007669"/>
    <property type="project" value="InterPro"/>
</dbReference>